<evidence type="ECO:0000313" key="8">
    <source>
        <dbReference type="EMBL" id="KAK3865477.1"/>
    </source>
</evidence>
<dbReference type="InterPro" id="IPR036179">
    <property type="entry name" value="Ig-like_dom_sf"/>
</dbReference>
<dbReference type="SMART" id="SM00408">
    <property type="entry name" value="IGc2"/>
    <property type="match status" value="2"/>
</dbReference>
<gene>
    <name evidence="8" type="ORF">Pcinc_028917</name>
</gene>
<evidence type="ECO:0000256" key="5">
    <source>
        <dbReference type="ARBA" id="ARBA00023319"/>
    </source>
</evidence>
<feature type="domain" description="Ig-like" evidence="7">
    <location>
        <begin position="224"/>
        <end position="300"/>
    </location>
</feature>
<keyword evidence="4" id="KW-0325">Glycoprotein</keyword>
<keyword evidence="2" id="KW-0472">Membrane</keyword>
<dbReference type="InterPro" id="IPR007110">
    <property type="entry name" value="Ig-like_dom"/>
</dbReference>
<dbReference type="InterPro" id="IPR003598">
    <property type="entry name" value="Ig_sub2"/>
</dbReference>
<evidence type="ECO:0000256" key="6">
    <source>
        <dbReference type="SAM" id="MobiDB-lite"/>
    </source>
</evidence>
<dbReference type="Gene3D" id="2.60.40.10">
    <property type="entry name" value="Immunoglobulins"/>
    <property type="match status" value="5"/>
</dbReference>
<keyword evidence="3" id="KW-1015">Disulfide bond</keyword>
<evidence type="ECO:0000256" key="3">
    <source>
        <dbReference type="ARBA" id="ARBA00023157"/>
    </source>
</evidence>
<reference evidence="8" key="1">
    <citation type="submission" date="2023-10" db="EMBL/GenBank/DDBJ databases">
        <title>Genome assemblies of two species of porcelain crab, Petrolisthes cinctipes and Petrolisthes manimaculis (Anomura: Porcellanidae).</title>
        <authorList>
            <person name="Angst P."/>
        </authorList>
    </citation>
    <scope>NUCLEOTIDE SEQUENCE</scope>
    <source>
        <strain evidence="8">PB745_01</strain>
        <tissue evidence="8">Gill</tissue>
    </source>
</reference>
<name>A0AAE1K6H2_PETCI</name>
<keyword evidence="9" id="KW-1185">Reference proteome</keyword>
<dbReference type="GO" id="GO:0005886">
    <property type="term" value="C:plasma membrane"/>
    <property type="evidence" value="ECO:0007669"/>
    <property type="project" value="TreeGrafter"/>
</dbReference>
<comment type="subcellular location">
    <subcellularLocation>
        <location evidence="1">Membrane</location>
        <topology evidence="1">Single-pass type I membrane protein</topology>
    </subcellularLocation>
</comment>
<proteinExistence type="predicted"/>
<dbReference type="Pfam" id="PF13927">
    <property type="entry name" value="Ig_3"/>
    <property type="match status" value="1"/>
</dbReference>
<dbReference type="CDD" id="cd00098">
    <property type="entry name" value="IgC1"/>
    <property type="match status" value="1"/>
</dbReference>
<comment type="caution">
    <text evidence="8">The sequence shown here is derived from an EMBL/GenBank/DDBJ whole genome shotgun (WGS) entry which is preliminary data.</text>
</comment>
<dbReference type="PROSITE" id="PS50835">
    <property type="entry name" value="IG_LIKE"/>
    <property type="match status" value="4"/>
</dbReference>
<accession>A0AAE1K6H2</accession>
<evidence type="ECO:0000256" key="1">
    <source>
        <dbReference type="ARBA" id="ARBA00004479"/>
    </source>
</evidence>
<keyword evidence="5" id="KW-0393">Immunoglobulin domain</keyword>
<dbReference type="GO" id="GO:0050839">
    <property type="term" value="F:cell adhesion molecule binding"/>
    <property type="evidence" value="ECO:0007669"/>
    <property type="project" value="TreeGrafter"/>
</dbReference>
<dbReference type="InterPro" id="IPR013162">
    <property type="entry name" value="CD80_C2-set"/>
</dbReference>
<feature type="domain" description="Ig-like" evidence="7">
    <location>
        <begin position="307"/>
        <end position="345"/>
    </location>
</feature>
<dbReference type="GO" id="GO:0098609">
    <property type="term" value="P:cell-cell adhesion"/>
    <property type="evidence" value="ECO:0007669"/>
    <property type="project" value="TreeGrafter"/>
</dbReference>
<dbReference type="GO" id="GO:0005911">
    <property type="term" value="C:cell-cell junction"/>
    <property type="evidence" value="ECO:0007669"/>
    <property type="project" value="TreeGrafter"/>
</dbReference>
<feature type="region of interest" description="Disordered" evidence="6">
    <location>
        <begin position="350"/>
        <end position="376"/>
    </location>
</feature>
<dbReference type="Proteomes" id="UP001286313">
    <property type="component" value="Unassembled WGS sequence"/>
</dbReference>
<evidence type="ECO:0000256" key="4">
    <source>
        <dbReference type="ARBA" id="ARBA00023180"/>
    </source>
</evidence>
<dbReference type="InterPro" id="IPR013783">
    <property type="entry name" value="Ig-like_fold"/>
</dbReference>
<evidence type="ECO:0000259" key="7">
    <source>
        <dbReference type="PROSITE" id="PS50835"/>
    </source>
</evidence>
<feature type="domain" description="Ig-like" evidence="7">
    <location>
        <begin position="158"/>
        <end position="196"/>
    </location>
</feature>
<evidence type="ECO:0000313" key="9">
    <source>
        <dbReference type="Proteomes" id="UP001286313"/>
    </source>
</evidence>
<feature type="domain" description="Ig-like" evidence="7">
    <location>
        <begin position="52"/>
        <end position="147"/>
    </location>
</feature>
<sequence length="376" mass="40832">MVGYSVYNLHIQPVLVEDQGVYQCQVGGAEGERHLKSNSATLTVHFPPSDTPDQVYLDKSSPMDTTAGAPVRIICEAGLSTPAASINWYMNGDKGVPGAKVNTTKVPQSGSILVAVKSRLDLTPERKHHEANISCHVSHPALEEPIVRTLIMTVKFPPEVQISVDSAKIKENDDVKFTCEATSNPSELRYRWERQSNGARVTCIVSNAIGTTRKEHMLSVEYSPKFKVEPVDVDEDEGKQVTLSCDVDGNPPPEIVWLHDTEHKVINLGAKLTLTVGPDTVGIYHCRAAVPGFPEEARIMRVFQRGPPVVTPLEEQFGLEGDTVTVECDVKSIPRPSQVVWSRLGHTIDPSTSLQAGQGGEAEEGGEAVEGGRAGR</sequence>
<dbReference type="PANTHER" id="PTHR11640">
    <property type="entry name" value="NEPHRIN"/>
    <property type="match status" value="1"/>
</dbReference>
<organism evidence="8 9">
    <name type="scientific">Petrolisthes cinctipes</name>
    <name type="common">Flat porcelain crab</name>
    <dbReference type="NCBI Taxonomy" id="88211"/>
    <lineage>
        <taxon>Eukaryota</taxon>
        <taxon>Metazoa</taxon>
        <taxon>Ecdysozoa</taxon>
        <taxon>Arthropoda</taxon>
        <taxon>Crustacea</taxon>
        <taxon>Multicrustacea</taxon>
        <taxon>Malacostraca</taxon>
        <taxon>Eumalacostraca</taxon>
        <taxon>Eucarida</taxon>
        <taxon>Decapoda</taxon>
        <taxon>Pleocyemata</taxon>
        <taxon>Anomura</taxon>
        <taxon>Galatheoidea</taxon>
        <taxon>Porcellanidae</taxon>
        <taxon>Petrolisthes</taxon>
    </lineage>
</organism>
<dbReference type="SUPFAM" id="SSF48726">
    <property type="entry name" value="Immunoglobulin"/>
    <property type="match status" value="5"/>
</dbReference>
<dbReference type="PANTHER" id="PTHR11640:SF31">
    <property type="entry name" value="IRREGULAR CHIASM C-ROUGHEST PROTEIN-RELATED"/>
    <property type="match status" value="1"/>
</dbReference>
<dbReference type="Pfam" id="PF08205">
    <property type="entry name" value="C2-set_2"/>
    <property type="match status" value="1"/>
</dbReference>
<dbReference type="InterPro" id="IPR051275">
    <property type="entry name" value="Cell_adhesion_signaling"/>
</dbReference>
<dbReference type="AlphaFoldDB" id="A0AAE1K6H2"/>
<dbReference type="EMBL" id="JAWQEG010003577">
    <property type="protein sequence ID" value="KAK3865477.1"/>
    <property type="molecule type" value="Genomic_DNA"/>
</dbReference>
<protein>
    <recommendedName>
        <fullName evidence="7">Ig-like domain-containing protein</fullName>
    </recommendedName>
</protein>
<evidence type="ECO:0000256" key="2">
    <source>
        <dbReference type="ARBA" id="ARBA00023136"/>
    </source>
</evidence>